<dbReference type="Proteomes" id="UP000591131">
    <property type="component" value="Unassembled WGS sequence"/>
</dbReference>
<dbReference type="AlphaFoldDB" id="A0A7J6MTE2"/>
<sequence length="155" mass="16897">ITAARDLATGLIGVDGNEFEEKREVHRLSSGLQEEQGRDKGRSSTSPDEAEKSDSSFVMVDTAGDMQDSSDEDKKVLERDIEGQGEGKDCAFSKWLLVRAFTRFLRNPPGMYAVIDTSGGKTSDYSEAPRHGTVPTTCEHEFAPCPVPGHYALLA</sequence>
<proteinExistence type="predicted"/>
<name>A0A7J6MTE2_PERCH</name>
<gene>
    <name evidence="2" type="ORF">FOL47_008613</name>
</gene>
<accession>A0A7J6MTE2</accession>
<feature type="region of interest" description="Disordered" evidence="1">
    <location>
        <begin position="22"/>
        <end position="75"/>
    </location>
</feature>
<reference evidence="2 3" key="1">
    <citation type="submission" date="2020-04" db="EMBL/GenBank/DDBJ databases">
        <title>Perkinsus chesapeaki whole genome sequence.</title>
        <authorList>
            <person name="Bogema D.R."/>
        </authorList>
    </citation>
    <scope>NUCLEOTIDE SEQUENCE [LARGE SCALE GENOMIC DNA]</scope>
    <source>
        <strain evidence="2">ATCC PRA-425</strain>
    </source>
</reference>
<organism evidence="2 3">
    <name type="scientific">Perkinsus chesapeaki</name>
    <name type="common">Clam parasite</name>
    <name type="synonym">Perkinsus andrewsi</name>
    <dbReference type="NCBI Taxonomy" id="330153"/>
    <lineage>
        <taxon>Eukaryota</taxon>
        <taxon>Sar</taxon>
        <taxon>Alveolata</taxon>
        <taxon>Perkinsozoa</taxon>
        <taxon>Perkinsea</taxon>
        <taxon>Perkinsida</taxon>
        <taxon>Perkinsidae</taxon>
        <taxon>Perkinsus</taxon>
    </lineage>
</organism>
<protein>
    <submittedName>
        <fullName evidence="2">Uncharacterized protein</fullName>
    </submittedName>
</protein>
<keyword evidence="3" id="KW-1185">Reference proteome</keyword>
<evidence type="ECO:0000313" key="3">
    <source>
        <dbReference type="Proteomes" id="UP000591131"/>
    </source>
</evidence>
<feature type="non-terminal residue" evidence="2">
    <location>
        <position position="155"/>
    </location>
</feature>
<evidence type="ECO:0000313" key="2">
    <source>
        <dbReference type="EMBL" id="KAF4674865.1"/>
    </source>
</evidence>
<evidence type="ECO:0000256" key="1">
    <source>
        <dbReference type="SAM" id="MobiDB-lite"/>
    </source>
</evidence>
<dbReference type="EMBL" id="JAAPAO010000056">
    <property type="protein sequence ID" value="KAF4674865.1"/>
    <property type="molecule type" value="Genomic_DNA"/>
</dbReference>
<comment type="caution">
    <text evidence="2">The sequence shown here is derived from an EMBL/GenBank/DDBJ whole genome shotgun (WGS) entry which is preliminary data.</text>
</comment>